<dbReference type="NCBIfam" id="TIGR01499">
    <property type="entry name" value="folC"/>
    <property type="match status" value="1"/>
</dbReference>
<dbReference type="InterPro" id="IPR013221">
    <property type="entry name" value="Mur_ligase_cen"/>
</dbReference>
<proteinExistence type="inferred from homology"/>
<sequence length="422" mass="47234">MQKAEEVISWIHSLLPFGVKPGLKRMEWMLERLDHPENKLTAIHIGGTNGKGSTLSFVRHILQEEGLKIGTFTSPYLERFEERISFNGEPISEEDLVSIATEVRPLVEELAQTALGSPTEFEVITTMMFVYFGTRVKPDICLIEVGLGGRLDSTNVLSPILSIITMIGHDHMHILGSTLKEIAYEKAGIIKEQVPVIIGAIEPEARKVINDVAVSKQAPLYSLGETFSYSNSTLNSFVYHDHDSVTYQMKMLGEHQHHNASLALKAVDLLRTLLGKNISLSSKKSGIHKALWPGRLEAMQENVLIDGAHNQEGYAALAAALKDLAGDKTIHLLIASTVEKDMTLLVNAMENLDVHYYFTTFLFHRAASAEQLYNQADVNEKSIVLNWQKFLSDKIETEQDLLVITGSLYFISDVRHYLQKMF</sequence>
<evidence type="ECO:0000256" key="9">
    <source>
        <dbReference type="ARBA" id="ARBA00047493"/>
    </source>
</evidence>
<keyword evidence="4" id="KW-0479">Metal-binding</keyword>
<feature type="domain" description="Mur ligase central" evidence="12">
    <location>
        <begin position="45"/>
        <end position="266"/>
    </location>
</feature>
<dbReference type="InterPro" id="IPR036615">
    <property type="entry name" value="Mur_ligase_C_dom_sf"/>
</dbReference>
<dbReference type="Pfam" id="PF08245">
    <property type="entry name" value="Mur_ligase_M"/>
    <property type="match status" value="1"/>
</dbReference>
<evidence type="ECO:0000256" key="2">
    <source>
        <dbReference type="ARBA" id="ARBA00013025"/>
    </source>
</evidence>
<comment type="catalytic activity">
    <reaction evidence="9">
        <text>(6S)-5,6,7,8-tetrahydrofolyl-(gamma-L-Glu)(n) + L-glutamate + ATP = (6S)-5,6,7,8-tetrahydrofolyl-(gamma-L-Glu)(n+1) + ADP + phosphate + H(+)</text>
        <dbReference type="Rhea" id="RHEA:10580"/>
        <dbReference type="Rhea" id="RHEA-COMP:14738"/>
        <dbReference type="Rhea" id="RHEA-COMP:14740"/>
        <dbReference type="ChEBI" id="CHEBI:15378"/>
        <dbReference type="ChEBI" id="CHEBI:29985"/>
        <dbReference type="ChEBI" id="CHEBI:30616"/>
        <dbReference type="ChEBI" id="CHEBI:43474"/>
        <dbReference type="ChEBI" id="CHEBI:141005"/>
        <dbReference type="ChEBI" id="CHEBI:456216"/>
        <dbReference type="EC" id="6.3.2.17"/>
    </reaction>
</comment>
<dbReference type="PROSITE" id="PS01011">
    <property type="entry name" value="FOLYLPOLYGLU_SYNT_1"/>
    <property type="match status" value="1"/>
</dbReference>
<comment type="similarity">
    <text evidence="1 10">Belongs to the folylpolyglutamate synthase family.</text>
</comment>
<evidence type="ECO:0000256" key="8">
    <source>
        <dbReference type="ARBA" id="ARBA00030592"/>
    </source>
</evidence>
<gene>
    <name evidence="13" type="ORF">JOC54_001827</name>
</gene>
<dbReference type="PANTHER" id="PTHR11136:SF0">
    <property type="entry name" value="DIHYDROFOLATE SYNTHETASE-RELATED"/>
    <property type="match status" value="1"/>
</dbReference>
<evidence type="ECO:0000256" key="7">
    <source>
        <dbReference type="ARBA" id="ARBA00022842"/>
    </source>
</evidence>
<organism evidence="13 14">
    <name type="scientific">Shouchella xiaoxiensis</name>
    <dbReference type="NCBI Taxonomy" id="766895"/>
    <lineage>
        <taxon>Bacteria</taxon>
        <taxon>Bacillati</taxon>
        <taxon>Bacillota</taxon>
        <taxon>Bacilli</taxon>
        <taxon>Bacillales</taxon>
        <taxon>Bacillaceae</taxon>
        <taxon>Shouchella</taxon>
    </lineage>
</organism>
<evidence type="ECO:0000259" key="11">
    <source>
        <dbReference type="Pfam" id="PF02875"/>
    </source>
</evidence>
<dbReference type="InterPro" id="IPR036565">
    <property type="entry name" value="Mur-like_cat_sf"/>
</dbReference>
<dbReference type="PIRSF" id="PIRSF001563">
    <property type="entry name" value="Folylpolyglu_synth"/>
    <property type="match status" value="1"/>
</dbReference>
<dbReference type="GO" id="GO:0004326">
    <property type="term" value="F:tetrahydrofolylpolyglutamate synthase activity"/>
    <property type="evidence" value="ECO:0007669"/>
    <property type="project" value="UniProtKB-EC"/>
</dbReference>
<keyword evidence="5 10" id="KW-0547">Nucleotide-binding</keyword>
<dbReference type="InterPro" id="IPR018109">
    <property type="entry name" value="Folylpolyglutamate_synth_CS"/>
</dbReference>
<evidence type="ECO:0000259" key="12">
    <source>
        <dbReference type="Pfam" id="PF08245"/>
    </source>
</evidence>
<dbReference type="PANTHER" id="PTHR11136">
    <property type="entry name" value="FOLYLPOLYGLUTAMATE SYNTHASE-RELATED"/>
    <property type="match status" value="1"/>
</dbReference>
<feature type="domain" description="Mur ligase C-terminal" evidence="11">
    <location>
        <begin position="294"/>
        <end position="407"/>
    </location>
</feature>
<dbReference type="InterPro" id="IPR001645">
    <property type="entry name" value="Folylpolyglutamate_synth"/>
</dbReference>
<dbReference type="Pfam" id="PF02875">
    <property type="entry name" value="Mur_ligase_C"/>
    <property type="match status" value="1"/>
</dbReference>
<evidence type="ECO:0000256" key="1">
    <source>
        <dbReference type="ARBA" id="ARBA00008276"/>
    </source>
</evidence>
<dbReference type="Gene3D" id="3.40.1190.10">
    <property type="entry name" value="Mur-like, catalytic domain"/>
    <property type="match status" value="1"/>
</dbReference>
<reference evidence="13" key="1">
    <citation type="submission" date="2021-01" db="EMBL/GenBank/DDBJ databases">
        <title>Genomic Encyclopedia of Type Strains, Phase IV (KMG-IV): sequencing the most valuable type-strain genomes for metagenomic binning, comparative biology and taxonomic classification.</title>
        <authorList>
            <person name="Goeker M."/>
        </authorList>
    </citation>
    <scope>NUCLEOTIDE SEQUENCE</scope>
    <source>
        <strain evidence="13">DSM 21943</strain>
    </source>
</reference>
<dbReference type="SUPFAM" id="SSF53244">
    <property type="entry name" value="MurD-like peptide ligases, peptide-binding domain"/>
    <property type="match status" value="1"/>
</dbReference>
<keyword evidence="6 10" id="KW-0067">ATP-binding</keyword>
<evidence type="ECO:0000256" key="10">
    <source>
        <dbReference type="PIRNR" id="PIRNR001563"/>
    </source>
</evidence>
<dbReference type="SUPFAM" id="SSF53623">
    <property type="entry name" value="MurD-like peptide ligases, catalytic domain"/>
    <property type="match status" value="1"/>
</dbReference>
<name>A0ABS2SU87_9BACI</name>
<keyword evidence="14" id="KW-1185">Reference proteome</keyword>
<evidence type="ECO:0000256" key="6">
    <source>
        <dbReference type="ARBA" id="ARBA00022840"/>
    </source>
</evidence>
<keyword evidence="7" id="KW-0460">Magnesium</keyword>
<evidence type="ECO:0000313" key="13">
    <source>
        <dbReference type="EMBL" id="MBM7838571.1"/>
    </source>
</evidence>
<protein>
    <recommendedName>
        <fullName evidence="2">tetrahydrofolate synthase</fullName>
        <ecNumber evidence="2">6.3.2.17</ecNumber>
    </recommendedName>
    <alternativeName>
        <fullName evidence="8">Tetrahydrofolylpolyglutamate synthase</fullName>
    </alternativeName>
</protein>
<accession>A0ABS2SU87</accession>
<evidence type="ECO:0000256" key="3">
    <source>
        <dbReference type="ARBA" id="ARBA00022598"/>
    </source>
</evidence>
<dbReference type="GO" id="GO:0008841">
    <property type="term" value="F:dihydrofolate synthase activity"/>
    <property type="evidence" value="ECO:0007669"/>
    <property type="project" value="UniProtKB-EC"/>
</dbReference>
<dbReference type="RefSeq" id="WP_239586636.1">
    <property type="nucleotide sequence ID" value="NZ_JAFBCV010000004.1"/>
</dbReference>
<dbReference type="PROSITE" id="PS01012">
    <property type="entry name" value="FOLYLPOLYGLU_SYNT_2"/>
    <property type="match status" value="1"/>
</dbReference>
<evidence type="ECO:0000313" key="14">
    <source>
        <dbReference type="Proteomes" id="UP001179280"/>
    </source>
</evidence>
<comment type="caution">
    <text evidence="13">The sequence shown here is derived from an EMBL/GenBank/DDBJ whole genome shotgun (WGS) entry which is preliminary data.</text>
</comment>
<keyword evidence="3 10" id="KW-0436">Ligase</keyword>
<dbReference type="Proteomes" id="UP001179280">
    <property type="component" value="Unassembled WGS sequence"/>
</dbReference>
<dbReference type="InterPro" id="IPR004101">
    <property type="entry name" value="Mur_ligase_C"/>
</dbReference>
<evidence type="ECO:0000256" key="5">
    <source>
        <dbReference type="ARBA" id="ARBA00022741"/>
    </source>
</evidence>
<dbReference type="EMBL" id="JAFBCV010000004">
    <property type="protein sequence ID" value="MBM7838571.1"/>
    <property type="molecule type" value="Genomic_DNA"/>
</dbReference>
<evidence type="ECO:0000256" key="4">
    <source>
        <dbReference type="ARBA" id="ARBA00022723"/>
    </source>
</evidence>
<dbReference type="EC" id="6.3.2.17" evidence="2"/>
<dbReference type="Gene3D" id="3.90.190.20">
    <property type="entry name" value="Mur ligase, C-terminal domain"/>
    <property type="match status" value="1"/>
</dbReference>